<dbReference type="EMBL" id="JAATJL010000001">
    <property type="protein sequence ID" value="NJC21024.1"/>
    <property type="molecule type" value="Genomic_DNA"/>
</dbReference>
<evidence type="ECO:0000313" key="2">
    <source>
        <dbReference type="EMBL" id="NJC21024.1"/>
    </source>
</evidence>
<sequence length="76" mass="7866">MKRNLVAIAAGLLAGLLLAPAGSRGGCASGGECYSTPFSVVGLPTNWIIAVAAVLIVGILAWALYPAWRDRHMGMK</sequence>
<comment type="caution">
    <text evidence="2">The sequence shown here is derived from an EMBL/GenBank/DDBJ whole genome shotgun (WGS) entry which is preliminary data.</text>
</comment>
<protein>
    <submittedName>
        <fullName evidence="2">ABC-type antimicrobial peptide transport system permease subunit</fullName>
    </submittedName>
</protein>
<feature type="transmembrane region" description="Helical" evidence="1">
    <location>
        <begin position="47"/>
        <end position="68"/>
    </location>
</feature>
<keyword evidence="1" id="KW-0472">Membrane</keyword>
<gene>
    <name evidence="2" type="ORF">BJ994_000100</name>
</gene>
<reference evidence="2 3" key="1">
    <citation type="submission" date="2020-03" db="EMBL/GenBank/DDBJ databases">
        <title>Sequencing the genomes of 1000 actinobacteria strains.</title>
        <authorList>
            <person name="Klenk H.-P."/>
        </authorList>
    </citation>
    <scope>NUCLEOTIDE SEQUENCE [LARGE SCALE GENOMIC DNA]</scope>
    <source>
        <strain evidence="2 3">DSM 16403</strain>
    </source>
</reference>
<keyword evidence="1" id="KW-0812">Transmembrane</keyword>
<dbReference type="RefSeq" id="WP_167990304.1">
    <property type="nucleotide sequence ID" value="NZ_JAATJL010000001.1"/>
</dbReference>
<dbReference type="AlphaFoldDB" id="A0A846RL72"/>
<evidence type="ECO:0000313" key="3">
    <source>
        <dbReference type="Proteomes" id="UP000547458"/>
    </source>
</evidence>
<dbReference type="Proteomes" id="UP000547458">
    <property type="component" value="Unassembled WGS sequence"/>
</dbReference>
<accession>A0A846RL72</accession>
<proteinExistence type="predicted"/>
<keyword evidence="1" id="KW-1133">Transmembrane helix</keyword>
<keyword evidence="3" id="KW-1185">Reference proteome</keyword>
<evidence type="ECO:0000256" key="1">
    <source>
        <dbReference type="SAM" id="Phobius"/>
    </source>
</evidence>
<name>A0A846RL72_9MICC</name>
<organism evidence="2 3">
    <name type="scientific">Arthrobacter pigmenti</name>
    <dbReference type="NCBI Taxonomy" id="271432"/>
    <lineage>
        <taxon>Bacteria</taxon>
        <taxon>Bacillati</taxon>
        <taxon>Actinomycetota</taxon>
        <taxon>Actinomycetes</taxon>
        <taxon>Micrococcales</taxon>
        <taxon>Micrococcaceae</taxon>
        <taxon>Arthrobacter</taxon>
    </lineage>
</organism>